<keyword evidence="3 5" id="KW-1133">Transmembrane helix</keyword>
<evidence type="ECO:0000256" key="5">
    <source>
        <dbReference type="RuleBase" id="RU363041"/>
    </source>
</evidence>
<organism evidence="6 7">
    <name type="scientific">Methylopila henanensis</name>
    <dbReference type="NCBI Taxonomy" id="873516"/>
    <lineage>
        <taxon>Bacteria</taxon>
        <taxon>Pseudomonadati</taxon>
        <taxon>Pseudomonadota</taxon>
        <taxon>Alphaproteobacteria</taxon>
        <taxon>Hyphomicrobiales</taxon>
        <taxon>Methylopilaceae</taxon>
        <taxon>Methylopila</taxon>
    </lineage>
</organism>
<evidence type="ECO:0000256" key="4">
    <source>
        <dbReference type="ARBA" id="ARBA00023136"/>
    </source>
</evidence>
<gene>
    <name evidence="6" type="ORF">ACFSCV_15190</name>
</gene>
<feature type="transmembrane region" description="Helical" evidence="5">
    <location>
        <begin position="66"/>
        <end position="89"/>
    </location>
</feature>
<keyword evidence="4 5" id="KW-0472">Membrane</keyword>
<dbReference type="Pfam" id="PF01925">
    <property type="entry name" value="TauE"/>
    <property type="match status" value="1"/>
</dbReference>
<comment type="subcellular location">
    <subcellularLocation>
        <location evidence="5">Cell membrane</location>
        <topology evidence="5">Multi-pass membrane protein</topology>
    </subcellularLocation>
    <subcellularLocation>
        <location evidence="1">Membrane</location>
        <topology evidence="1">Multi-pass membrane protein</topology>
    </subcellularLocation>
</comment>
<evidence type="ECO:0000256" key="3">
    <source>
        <dbReference type="ARBA" id="ARBA00022989"/>
    </source>
</evidence>
<accession>A0ABW4KCC8</accession>
<keyword evidence="7" id="KW-1185">Reference proteome</keyword>
<feature type="transmembrane region" description="Helical" evidence="5">
    <location>
        <begin position="261"/>
        <end position="279"/>
    </location>
</feature>
<evidence type="ECO:0000313" key="7">
    <source>
        <dbReference type="Proteomes" id="UP001597308"/>
    </source>
</evidence>
<dbReference type="InterPro" id="IPR002781">
    <property type="entry name" value="TM_pro_TauE-like"/>
</dbReference>
<evidence type="ECO:0000313" key="6">
    <source>
        <dbReference type="EMBL" id="MFD1704351.1"/>
    </source>
</evidence>
<dbReference type="PROSITE" id="PS51318">
    <property type="entry name" value="TAT"/>
    <property type="match status" value="1"/>
</dbReference>
<keyword evidence="2 5" id="KW-0812">Transmembrane</keyword>
<reference evidence="7" key="1">
    <citation type="journal article" date="2019" name="Int. J. Syst. Evol. Microbiol.">
        <title>The Global Catalogue of Microorganisms (GCM) 10K type strain sequencing project: providing services to taxonomists for standard genome sequencing and annotation.</title>
        <authorList>
            <consortium name="The Broad Institute Genomics Platform"/>
            <consortium name="The Broad Institute Genome Sequencing Center for Infectious Disease"/>
            <person name="Wu L."/>
            <person name="Ma J."/>
        </authorList>
    </citation>
    <scope>NUCLEOTIDE SEQUENCE [LARGE SCALE GENOMIC DNA]</scope>
    <source>
        <strain evidence="7">KCTC 23707</strain>
    </source>
</reference>
<feature type="transmembrane region" description="Helical" evidence="5">
    <location>
        <begin position="236"/>
        <end position="255"/>
    </location>
</feature>
<feature type="transmembrane region" description="Helical" evidence="5">
    <location>
        <begin position="286"/>
        <end position="304"/>
    </location>
</feature>
<proteinExistence type="inferred from homology"/>
<dbReference type="PANTHER" id="PTHR43701">
    <property type="entry name" value="MEMBRANE TRANSPORTER PROTEIN MJ0441-RELATED"/>
    <property type="match status" value="1"/>
</dbReference>
<sequence>MSSSDVTSGTTASSASLERQERLTRIGILAALAVVATAVAVGLWLAPIDWDAAPAEISAGLASRGFWTAVAVGLVAQIVDGALGMAYGVTSTTFLLSTGVPPAAASASVHIAEIFTTGFSGLSHWKLGNVNGRLFRRLLIPGVIGAVAGAYLVTTLDGDLLKPWISAYLLLIGLYIISKAFRAIRIRTEPPTYVAPLAVTGGFVDAVGGGGWGPVVTTSLLGSGQDPRTTIGSVNAAEFFLAIASGASFALLGGFTHWTTIAGLVVGGLFAAPFAALLVRKLPARVLLIIVGVLITSLSLWNLWKAFA</sequence>
<feature type="transmembrane region" description="Helical" evidence="5">
    <location>
        <begin position="26"/>
        <end position="46"/>
    </location>
</feature>
<feature type="transmembrane region" description="Helical" evidence="5">
    <location>
        <begin position="160"/>
        <end position="177"/>
    </location>
</feature>
<dbReference type="Proteomes" id="UP001597308">
    <property type="component" value="Unassembled WGS sequence"/>
</dbReference>
<comment type="caution">
    <text evidence="6">The sequence shown here is derived from an EMBL/GenBank/DDBJ whole genome shotgun (WGS) entry which is preliminary data.</text>
</comment>
<comment type="similarity">
    <text evidence="5">Belongs to the 4-toluene sulfonate uptake permease (TSUP) (TC 2.A.102) family.</text>
</comment>
<dbReference type="RefSeq" id="WP_378800412.1">
    <property type="nucleotide sequence ID" value="NZ_JBHUER010000010.1"/>
</dbReference>
<dbReference type="PANTHER" id="PTHR43701:SF12">
    <property type="entry name" value="MEMBRANE TRANSPORTER PROTEIN YTNM-RELATED"/>
    <property type="match status" value="1"/>
</dbReference>
<dbReference type="InterPro" id="IPR051598">
    <property type="entry name" value="TSUP/Inactive_protease-like"/>
</dbReference>
<dbReference type="EMBL" id="JBHUER010000010">
    <property type="protein sequence ID" value="MFD1704351.1"/>
    <property type="molecule type" value="Genomic_DNA"/>
</dbReference>
<dbReference type="InterPro" id="IPR006311">
    <property type="entry name" value="TAT_signal"/>
</dbReference>
<protein>
    <recommendedName>
        <fullName evidence="5">Probable membrane transporter protein</fullName>
    </recommendedName>
</protein>
<name>A0ABW4KCC8_9HYPH</name>
<evidence type="ECO:0000256" key="2">
    <source>
        <dbReference type="ARBA" id="ARBA00022692"/>
    </source>
</evidence>
<keyword evidence="5" id="KW-1003">Cell membrane</keyword>
<feature type="transmembrane region" description="Helical" evidence="5">
    <location>
        <begin position="134"/>
        <end position="154"/>
    </location>
</feature>
<evidence type="ECO:0000256" key="1">
    <source>
        <dbReference type="ARBA" id="ARBA00004141"/>
    </source>
</evidence>